<evidence type="ECO:0000259" key="8">
    <source>
        <dbReference type="SMART" id="SM00845"/>
    </source>
</evidence>
<evidence type="ECO:0000256" key="2">
    <source>
        <dbReference type="ARBA" id="ARBA00022598"/>
    </source>
</evidence>
<name>A0A4S8MQY3_DENBC</name>
<organism evidence="9 10">
    <name type="scientific">Dendrothele bispora (strain CBS 962.96)</name>
    <dbReference type="NCBI Taxonomy" id="1314807"/>
    <lineage>
        <taxon>Eukaryota</taxon>
        <taxon>Fungi</taxon>
        <taxon>Dikarya</taxon>
        <taxon>Basidiomycota</taxon>
        <taxon>Agaricomycotina</taxon>
        <taxon>Agaricomycetes</taxon>
        <taxon>Agaricomycetidae</taxon>
        <taxon>Agaricales</taxon>
        <taxon>Agaricales incertae sedis</taxon>
        <taxon>Dendrothele</taxon>
    </lineage>
</organism>
<keyword evidence="5 7" id="KW-0648">Protein biosynthesis</keyword>
<keyword evidence="3 7" id="KW-0547">Nucleotide-binding</keyword>
<dbReference type="AlphaFoldDB" id="A0A4S8MQY3"/>
<comment type="subunit">
    <text evidence="7">Subunit of the heterotrimeric GatCAB amidotransferase (AdT) complex, composed of A, B and C subunits.</text>
</comment>
<dbReference type="EC" id="6.3.5.-" evidence="7"/>
<keyword evidence="7" id="KW-0496">Mitochondrion</keyword>
<dbReference type="OrthoDB" id="1722066at2759"/>
<dbReference type="PANTHER" id="PTHR11659:SF0">
    <property type="entry name" value="GLUTAMYL-TRNA(GLN) AMIDOTRANSFERASE SUBUNIT B, MITOCHONDRIAL"/>
    <property type="match status" value="1"/>
</dbReference>
<dbReference type="GO" id="GO:0070681">
    <property type="term" value="P:glutaminyl-tRNAGln biosynthesis via transamidation"/>
    <property type="evidence" value="ECO:0007669"/>
    <property type="project" value="UniProtKB-UniRule"/>
</dbReference>
<evidence type="ECO:0000256" key="6">
    <source>
        <dbReference type="ARBA" id="ARBA00047913"/>
    </source>
</evidence>
<evidence type="ECO:0000256" key="7">
    <source>
        <dbReference type="HAMAP-Rule" id="MF_03147"/>
    </source>
</evidence>
<dbReference type="NCBIfam" id="TIGR00133">
    <property type="entry name" value="gatB"/>
    <property type="match status" value="1"/>
</dbReference>
<dbReference type="Pfam" id="PF02637">
    <property type="entry name" value="GatB_Yqey"/>
    <property type="match status" value="1"/>
</dbReference>
<dbReference type="GO" id="GO:0030956">
    <property type="term" value="C:glutamyl-tRNA(Gln) amidotransferase complex"/>
    <property type="evidence" value="ECO:0007669"/>
    <property type="project" value="UniProtKB-UniRule"/>
</dbReference>
<keyword evidence="4 7" id="KW-0067">ATP-binding</keyword>
<dbReference type="GO" id="GO:0016740">
    <property type="term" value="F:transferase activity"/>
    <property type="evidence" value="ECO:0007669"/>
    <property type="project" value="UniProtKB-KW"/>
</dbReference>
<reference evidence="9 10" key="1">
    <citation type="journal article" date="2019" name="Nat. Ecol. Evol.">
        <title>Megaphylogeny resolves global patterns of mushroom evolution.</title>
        <authorList>
            <person name="Varga T."/>
            <person name="Krizsan K."/>
            <person name="Foldi C."/>
            <person name="Dima B."/>
            <person name="Sanchez-Garcia M."/>
            <person name="Sanchez-Ramirez S."/>
            <person name="Szollosi G.J."/>
            <person name="Szarkandi J.G."/>
            <person name="Papp V."/>
            <person name="Albert L."/>
            <person name="Andreopoulos W."/>
            <person name="Angelini C."/>
            <person name="Antonin V."/>
            <person name="Barry K.W."/>
            <person name="Bougher N.L."/>
            <person name="Buchanan P."/>
            <person name="Buyck B."/>
            <person name="Bense V."/>
            <person name="Catcheside P."/>
            <person name="Chovatia M."/>
            <person name="Cooper J."/>
            <person name="Damon W."/>
            <person name="Desjardin D."/>
            <person name="Finy P."/>
            <person name="Geml J."/>
            <person name="Haridas S."/>
            <person name="Hughes K."/>
            <person name="Justo A."/>
            <person name="Karasinski D."/>
            <person name="Kautmanova I."/>
            <person name="Kiss B."/>
            <person name="Kocsube S."/>
            <person name="Kotiranta H."/>
            <person name="LaButti K.M."/>
            <person name="Lechner B.E."/>
            <person name="Liimatainen K."/>
            <person name="Lipzen A."/>
            <person name="Lukacs Z."/>
            <person name="Mihaltcheva S."/>
            <person name="Morgado L.N."/>
            <person name="Niskanen T."/>
            <person name="Noordeloos M.E."/>
            <person name="Ohm R.A."/>
            <person name="Ortiz-Santana B."/>
            <person name="Ovrebo C."/>
            <person name="Racz N."/>
            <person name="Riley R."/>
            <person name="Savchenko A."/>
            <person name="Shiryaev A."/>
            <person name="Soop K."/>
            <person name="Spirin V."/>
            <person name="Szebenyi C."/>
            <person name="Tomsovsky M."/>
            <person name="Tulloss R.E."/>
            <person name="Uehling J."/>
            <person name="Grigoriev I.V."/>
            <person name="Vagvolgyi C."/>
            <person name="Papp T."/>
            <person name="Martin F.M."/>
            <person name="Miettinen O."/>
            <person name="Hibbett D.S."/>
            <person name="Nagy L.G."/>
        </authorList>
    </citation>
    <scope>NUCLEOTIDE SEQUENCE [LARGE SCALE GENOMIC DNA]</scope>
    <source>
        <strain evidence="9 10">CBS 962.96</strain>
    </source>
</reference>
<dbReference type="GO" id="GO:0005739">
    <property type="term" value="C:mitochondrion"/>
    <property type="evidence" value="ECO:0007669"/>
    <property type="project" value="UniProtKB-SubCell"/>
</dbReference>
<keyword evidence="2 7" id="KW-0436">Ligase</keyword>
<dbReference type="Gene3D" id="1.10.10.410">
    <property type="match status" value="1"/>
</dbReference>
<dbReference type="InterPro" id="IPR006075">
    <property type="entry name" value="Asn/Gln-tRNA_Trfase_suB/E_cat"/>
</dbReference>
<dbReference type="InterPro" id="IPR018027">
    <property type="entry name" value="Asn/Gln_amidotransferase"/>
</dbReference>
<keyword evidence="9" id="KW-0808">Transferase</keyword>
<dbReference type="EMBL" id="ML179051">
    <property type="protein sequence ID" value="THV05019.1"/>
    <property type="molecule type" value="Genomic_DNA"/>
</dbReference>
<evidence type="ECO:0000256" key="5">
    <source>
        <dbReference type="ARBA" id="ARBA00022917"/>
    </source>
</evidence>
<protein>
    <recommendedName>
        <fullName evidence="7">Glutamyl-tRNA(Gln) amidotransferase subunit B, mitochondrial</fullName>
        <shortName evidence="7">Glu-AdT subunit B</shortName>
        <ecNumber evidence="7">6.3.5.-</ecNumber>
    </recommendedName>
</protein>
<comment type="function">
    <text evidence="7">Allows the formation of correctly charged Gln-tRNA(Gln) through the transamidation of misacylated Glu-tRNA(Gln) in the mitochondria. The reaction takes place in the presence of glutamine and ATP through an activated gamma-phospho-Glu-tRNA(Gln).</text>
</comment>
<feature type="domain" description="Asn/Gln amidotransferase" evidence="8">
    <location>
        <begin position="355"/>
        <end position="519"/>
    </location>
</feature>
<dbReference type="InterPro" id="IPR017958">
    <property type="entry name" value="Gln-tRNA_amidoTrfase_suB_CS"/>
</dbReference>
<dbReference type="GO" id="GO:0032543">
    <property type="term" value="P:mitochondrial translation"/>
    <property type="evidence" value="ECO:0007669"/>
    <property type="project" value="UniProtKB-UniRule"/>
</dbReference>
<dbReference type="InterPro" id="IPR017959">
    <property type="entry name" value="Asn/Gln-tRNA_amidoTrfase_suB/E"/>
</dbReference>
<comment type="catalytic activity">
    <reaction evidence="6 7">
        <text>L-glutamyl-tRNA(Gln) + L-glutamine + ATP + H2O = L-glutaminyl-tRNA(Gln) + L-glutamate + ADP + phosphate + H(+)</text>
        <dbReference type="Rhea" id="RHEA:17521"/>
        <dbReference type="Rhea" id="RHEA-COMP:9681"/>
        <dbReference type="Rhea" id="RHEA-COMP:9684"/>
        <dbReference type="ChEBI" id="CHEBI:15377"/>
        <dbReference type="ChEBI" id="CHEBI:15378"/>
        <dbReference type="ChEBI" id="CHEBI:29985"/>
        <dbReference type="ChEBI" id="CHEBI:30616"/>
        <dbReference type="ChEBI" id="CHEBI:43474"/>
        <dbReference type="ChEBI" id="CHEBI:58359"/>
        <dbReference type="ChEBI" id="CHEBI:78520"/>
        <dbReference type="ChEBI" id="CHEBI:78521"/>
        <dbReference type="ChEBI" id="CHEBI:456216"/>
    </reaction>
</comment>
<gene>
    <name evidence="9" type="ORF">K435DRAFT_774028</name>
</gene>
<dbReference type="InterPro" id="IPR004413">
    <property type="entry name" value="GatB"/>
</dbReference>
<dbReference type="GO" id="GO:0050567">
    <property type="term" value="F:glutaminyl-tRNA synthase (glutamine-hydrolyzing) activity"/>
    <property type="evidence" value="ECO:0007669"/>
    <property type="project" value="UniProtKB-UniRule"/>
</dbReference>
<evidence type="ECO:0000256" key="4">
    <source>
        <dbReference type="ARBA" id="ARBA00022840"/>
    </source>
</evidence>
<dbReference type="PROSITE" id="PS01234">
    <property type="entry name" value="GATB"/>
    <property type="match status" value="1"/>
</dbReference>
<comment type="subcellular location">
    <subcellularLocation>
        <location evidence="7">Mitochondrion</location>
    </subcellularLocation>
</comment>
<dbReference type="InterPro" id="IPR003789">
    <property type="entry name" value="Asn/Gln_tRNA_amidoTrase-B-like"/>
</dbReference>
<dbReference type="SUPFAM" id="SSF55931">
    <property type="entry name" value="Glutamine synthetase/guanido kinase"/>
    <property type="match status" value="1"/>
</dbReference>
<accession>A0A4S8MQY3</accession>
<dbReference type="Proteomes" id="UP000297245">
    <property type="component" value="Unassembled WGS sequence"/>
</dbReference>
<evidence type="ECO:0000256" key="1">
    <source>
        <dbReference type="ARBA" id="ARBA00005306"/>
    </source>
</evidence>
<keyword evidence="10" id="KW-1185">Reference proteome</keyword>
<sequence length="523" mass="58477">MPRLLLDSWQVVIGIETHAQIKSRLKLFSKAYTAHLDHSSNTRYNVFDASFPGTLPRLNRKCIDLALRAALALNCTVQKRSSFDRKHYFYSDQPVGYQITQHYAPFALNGRITLPKFDLPVRIKQIQLEQDTAKSTFNPRTKTSNIDLNRAGTGLLEIVTEPDLRSPEEAAEYVRTLQALLRAVGVSDGNMEAGSLRCDINVSINRPGEPPGTRCEIKNLNSIKYMVAAIKHEIDRQKAILTSNDGLRQVPQETRGFDQDRWETFKLRSKEDAPDYRYMPDPNLGVLIIEKARIEETKSNLPVLPSETRARLLTQYKGLTENNVDILLNLDANRELNYDGDEAIVDGQATLGAVAYFEELCRPARNPKVVINWMTQNLLGQLSSLELAFSSHQIPASRFGELIDLVTSGQLTRPTGKLLLKHMLTNDIPVVTSVKELAQELDMLLVPSSKSTSTALFASSEDDALHQICLRAIDALPSEIAAIKAGNSNVMNKVIGWVMRESKGKADVKRVREIINSSIQEIG</sequence>
<dbReference type="HAMAP" id="MF_00121">
    <property type="entry name" value="GatB"/>
    <property type="match status" value="1"/>
</dbReference>
<evidence type="ECO:0000313" key="9">
    <source>
        <dbReference type="EMBL" id="THV05019.1"/>
    </source>
</evidence>
<dbReference type="SMART" id="SM00845">
    <property type="entry name" value="GatB_Yqey"/>
    <property type="match status" value="1"/>
</dbReference>
<dbReference type="SUPFAM" id="SSF89095">
    <property type="entry name" value="GatB/YqeY motif"/>
    <property type="match status" value="1"/>
</dbReference>
<evidence type="ECO:0000256" key="3">
    <source>
        <dbReference type="ARBA" id="ARBA00022741"/>
    </source>
</evidence>
<comment type="similarity">
    <text evidence="1 7">Belongs to the GatB/GatE family. GatB subfamily.</text>
</comment>
<dbReference type="PANTHER" id="PTHR11659">
    <property type="entry name" value="GLUTAMYL-TRNA GLN AMIDOTRANSFERASE SUBUNIT B MITOCHONDRIAL AND PROKARYOTIC PET112-RELATED"/>
    <property type="match status" value="1"/>
</dbReference>
<dbReference type="GO" id="GO:0005524">
    <property type="term" value="F:ATP binding"/>
    <property type="evidence" value="ECO:0007669"/>
    <property type="project" value="UniProtKB-KW"/>
</dbReference>
<dbReference type="Pfam" id="PF02934">
    <property type="entry name" value="GatB_N"/>
    <property type="match status" value="1"/>
</dbReference>
<dbReference type="InterPro" id="IPR023168">
    <property type="entry name" value="GatB_Yqey_C_2"/>
</dbReference>
<dbReference type="NCBIfam" id="NF004012">
    <property type="entry name" value="PRK05477.1-2"/>
    <property type="match status" value="1"/>
</dbReference>
<dbReference type="InterPro" id="IPR014746">
    <property type="entry name" value="Gln_synth/guanido_kin_cat_dom"/>
</dbReference>
<proteinExistence type="inferred from homology"/>
<evidence type="ECO:0000313" key="10">
    <source>
        <dbReference type="Proteomes" id="UP000297245"/>
    </source>
</evidence>